<name>A0A4Y3VJP2_9ACTN</name>
<dbReference type="AlphaFoldDB" id="A0A4Y3VJP2"/>
<evidence type="ECO:0000313" key="2">
    <source>
        <dbReference type="Proteomes" id="UP000317881"/>
    </source>
</evidence>
<gene>
    <name evidence="1" type="ORF">SSP24_48190</name>
</gene>
<comment type="caution">
    <text evidence="1">The sequence shown here is derived from an EMBL/GenBank/DDBJ whole genome shotgun (WGS) entry which is preliminary data.</text>
</comment>
<protein>
    <recommendedName>
        <fullName evidence="3">Aminoglycoside phosphotransferase domain-containing protein</fullName>
    </recommendedName>
</protein>
<organism evidence="1 2">
    <name type="scientific">Streptomyces spinoverrucosus</name>
    <dbReference type="NCBI Taxonomy" id="284043"/>
    <lineage>
        <taxon>Bacteria</taxon>
        <taxon>Bacillati</taxon>
        <taxon>Actinomycetota</taxon>
        <taxon>Actinomycetes</taxon>
        <taxon>Kitasatosporales</taxon>
        <taxon>Streptomycetaceae</taxon>
        <taxon>Streptomyces</taxon>
    </lineage>
</organism>
<sequence length="422" mass="46178">MRKILLIRLVGYGIDASNHWALADPEYVRATAFGTTSDNEFAAPQAGHIAQVPLAEAAASKELATAKYISDVRTPQRIRHHGHRATDPGGDPEATTLLTTPAARLHSVVSTIWTWPAAFVGSSTPDTSLRTTATVACMTLSVSTGQAVDLRVQLAGEVLDRVERSLQVRLLPDMVVRKRRSVGAGTDRDTWVRIERRLLDKIPDQGWNGTESAARLEGIAQPDWHGCVVWRDADGLAMWRADETELLPGTPIGSAVLSAFPALPDEWWDALNASLDALAAQRTRRVATPDTDTITQALVTESIRGAFSDSFDTAIERWVPAHADLNWANMTAPAFSLFDWEDWGNAPLGLDSASLWASSLAVPALADRVRHERRSDFESREGKLMTLFACSKILGPYAHPEDPRLEPARRMAEQVVKELQAG</sequence>
<proteinExistence type="predicted"/>
<dbReference type="EMBL" id="BJND01000036">
    <property type="protein sequence ID" value="GEC07164.1"/>
    <property type="molecule type" value="Genomic_DNA"/>
</dbReference>
<evidence type="ECO:0000313" key="1">
    <source>
        <dbReference type="EMBL" id="GEC07164.1"/>
    </source>
</evidence>
<keyword evidence="2" id="KW-1185">Reference proteome</keyword>
<reference evidence="1 2" key="1">
    <citation type="submission" date="2019-06" db="EMBL/GenBank/DDBJ databases">
        <title>Whole genome shotgun sequence of Streptomyces spinoverrucosus NBRC 14228.</title>
        <authorList>
            <person name="Hosoyama A."/>
            <person name="Uohara A."/>
            <person name="Ohji S."/>
            <person name="Ichikawa N."/>
        </authorList>
    </citation>
    <scope>NUCLEOTIDE SEQUENCE [LARGE SCALE GENOMIC DNA]</scope>
    <source>
        <strain evidence="1 2">NBRC 14228</strain>
    </source>
</reference>
<evidence type="ECO:0008006" key="3">
    <source>
        <dbReference type="Google" id="ProtNLM"/>
    </source>
</evidence>
<dbReference type="Proteomes" id="UP000317881">
    <property type="component" value="Unassembled WGS sequence"/>
</dbReference>
<accession>A0A4Y3VJP2</accession>